<dbReference type="AlphaFoldDB" id="A0A1B1AZP6"/>
<organism evidence="1 2">
    <name type="scientific">Streptomyces griseochromogenes</name>
    <dbReference type="NCBI Taxonomy" id="68214"/>
    <lineage>
        <taxon>Bacteria</taxon>
        <taxon>Bacillati</taxon>
        <taxon>Actinomycetota</taxon>
        <taxon>Actinomycetes</taxon>
        <taxon>Kitasatosporales</taxon>
        <taxon>Streptomycetaceae</taxon>
        <taxon>Streptomyces</taxon>
    </lineage>
</organism>
<dbReference type="STRING" id="68214.AVL59_22820"/>
<evidence type="ECO:0000313" key="2">
    <source>
        <dbReference type="Proteomes" id="UP000092659"/>
    </source>
</evidence>
<dbReference type="EMBL" id="CP016279">
    <property type="protein sequence ID" value="ANP52029.1"/>
    <property type="molecule type" value="Genomic_DNA"/>
</dbReference>
<proteinExistence type="predicted"/>
<name>A0A1B1AZP6_9ACTN</name>
<reference evidence="1 2" key="1">
    <citation type="submission" date="2016-06" db="EMBL/GenBank/DDBJ databases">
        <title>Complete genome sequence of Streptomyces griseochromogenes ATCC 14511, the Blasticidin S producer.</title>
        <authorList>
            <person name="Wu L."/>
        </authorList>
    </citation>
    <scope>NUCLEOTIDE SEQUENCE [LARGE SCALE GENOMIC DNA]</scope>
    <source>
        <strain evidence="1 2">ATCC 14511</strain>
    </source>
</reference>
<dbReference type="KEGG" id="sgs:AVL59_22820"/>
<sequence length="176" mass="19787">MPAMQQEMTLHAAYVHYWITGSEPEPGEVPRGAGRQRDNGRVAVLEASEEHPGLVIRTGVQHGDIPAVVRVHESEPELDGEGWDEIVEGDLQAESYVQLSNLDGQLHEFDLPWPGYGDECNWRVRLSVKGADDSLSVAYGEDGHELTERHRIDMWPAPEGGLRWLREDARGFRKPQ</sequence>
<dbReference type="Proteomes" id="UP000092659">
    <property type="component" value="Chromosome"/>
</dbReference>
<accession>A0A1B1AZP6</accession>
<gene>
    <name evidence="1" type="ORF">AVL59_22820</name>
</gene>
<protein>
    <submittedName>
        <fullName evidence="1">Uncharacterized protein</fullName>
    </submittedName>
</protein>
<evidence type="ECO:0000313" key="1">
    <source>
        <dbReference type="EMBL" id="ANP52029.1"/>
    </source>
</evidence>